<keyword evidence="1" id="KW-0812">Transmembrane</keyword>
<dbReference type="Proteomes" id="UP001200142">
    <property type="component" value="Segment"/>
</dbReference>
<gene>
    <name evidence="2" type="primary">26</name>
    <name evidence="2" type="ORF">SEA_BAILEYBLU_26</name>
</gene>
<accession>A0AA49H125</accession>
<keyword evidence="1" id="KW-0472">Membrane</keyword>
<evidence type="ECO:0000313" key="3">
    <source>
        <dbReference type="Proteomes" id="UP001200142"/>
    </source>
</evidence>
<feature type="transmembrane region" description="Helical" evidence="1">
    <location>
        <begin position="6"/>
        <end position="25"/>
    </location>
</feature>
<reference evidence="2" key="1">
    <citation type="submission" date="2021-11" db="EMBL/GenBank/DDBJ databases">
        <authorList>
            <person name="Sydney V."/>
            <person name="Hansen K."/>
            <person name="Christner J."/>
            <person name="Deckinger K."/>
            <person name="Miller H."/>
            <person name="Baileys A."/>
            <person name="Berdar T."/>
            <person name="Fuhrer G."/>
            <person name="Everett M."/>
            <person name="Evans I."/>
            <person name="Harbison A."/>
            <person name="Jacks D."/>
            <person name="Philbrick A."/>
            <person name="Learn C."/>
            <person name="Swerdlow S.J."/>
            <person name="Klyczek K."/>
            <person name="Garlena R.A."/>
            <person name="Russell D.A."/>
            <person name="Jacobs-Sera D."/>
            <person name="Hatfull G.F."/>
        </authorList>
    </citation>
    <scope>NUCLEOTIDE SEQUENCE</scope>
</reference>
<keyword evidence="3" id="KW-1185">Reference proteome</keyword>
<dbReference type="RefSeq" id="YP_010677530.1">
    <property type="nucleotide sequence ID" value="NC_071022.1"/>
</dbReference>
<dbReference type="KEGG" id="vg:77953909"/>
<organism evidence="2 3">
    <name type="scientific">Arthrobacter phage BaileyBlu</name>
    <dbReference type="NCBI Taxonomy" id="2910754"/>
    <lineage>
        <taxon>Viruses</taxon>
        <taxon>Duplodnaviria</taxon>
        <taxon>Heunggongvirae</taxon>
        <taxon>Uroviricota</taxon>
        <taxon>Caudoviricetes</taxon>
        <taxon>Casidaviridae</taxon>
        <taxon>Baileybluvirus</taxon>
        <taxon>Baileybluvirus baileyblu</taxon>
    </lineage>
</organism>
<keyword evidence="1" id="KW-1133">Transmembrane helix</keyword>
<protein>
    <submittedName>
        <fullName evidence="2">Uncharacterized protein</fullName>
    </submittedName>
</protein>
<dbReference type="GeneID" id="77953909"/>
<evidence type="ECO:0000313" key="2">
    <source>
        <dbReference type="EMBL" id="UJQ87164.1"/>
    </source>
</evidence>
<sequence>MVAIPTALAAALAIVVIGLAILLWTSTARHAETRHALKGARADLREARAALEAVAELVPEFRKAFPLRSIQLGLVVSGVNWANVRKYADRQRAERKTTFEERQLGLDKIAWENARAALRKGKK</sequence>
<proteinExistence type="predicted"/>
<dbReference type="EMBL" id="OL455900">
    <property type="protein sequence ID" value="UJQ87164.1"/>
    <property type="molecule type" value="Genomic_DNA"/>
</dbReference>
<evidence type="ECO:0000256" key="1">
    <source>
        <dbReference type="SAM" id="Phobius"/>
    </source>
</evidence>
<name>A0AA49H125_9CAUD</name>